<evidence type="ECO:0000256" key="1">
    <source>
        <dbReference type="ARBA" id="ARBA00004141"/>
    </source>
</evidence>
<dbReference type="Proteomes" id="UP000245533">
    <property type="component" value="Unassembled WGS sequence"/>
</dbReference>
<evidence type="ECO:0000256" key="4">
    <source>
        <dbReference type="ARBA" id="ARBA00023136"/>
    </source>
</evidence>
<dbReference type="AlphaFoldDB" id="A0A316TZ05"/>
<keyword evidence="4 5" id="KW-0472">Membrane</keyword>
<dbReference type="RefSeq" id="WP_109643683.1">
    <property type="nucleotide sequence ID" value="NZ_QGGB01000001.1"/>
</dbReference>
<evidence type="ECO:0000256" key="5">
    <source>
        <dbReference type="SAM" id="Phobius"/>
    </source>
</evidence>
<name>A0A316TZ05_9BACT</name>
<evidence type="ECO:0000313" key="6">
    <source>
        <dbReference type="EMBL" id="PWN08104.1"/>
    </source>
</evidence>
<accession>A0A316TZ05</accession>
<dbReference type="Pfam" id="PF05128">
    <property type="entry name" value="DUF697"/>
    <property type="match status" value="1"/>
</dbReference>
<sequence>MKKQMKTVAAIAALAITILLIIVIINQAVQFSGVLATIHPLLGQISLILFVLVILTALLAPLYLYIRLPSRLIPPDSEEGPDYDRYMDKLSVRLSSNPKVSLEKVVSEEEIHLALKELDAESDLIIKKTAYRAFITTAISQNGALDALFILGLQFRLIWELARVYSQRPNLKELSFLYTNVMVTAFIASSLDEAEYFEILESSMSQGVGSVISMVPGTSLIVNSTITGSSNAFLTLRVGKVAQKYCNSLVRKERQTIRNSATTEAAKMLAGIIYDGTKKLVAHLGSAPIRMASRPFMRKDKGSE</sequence>
<proteinExistence type="predicted"/>
<keyword evidence="2 5" id="KW-0812">Transmembrane</keyword>
<evidence type="ECO:0000313" key="7">
    <source>
        <dbReference type="Proteomes" id="UP000245533"/>
    </source>
</evidence>
<comment type="subcellular location">
    <subcellularLocation>
        <location evidence="1">Membrane</location>
        <topology evidence="1">Multi-pass membrane protein</topology>
    </subcellularLocation>
</comment>
<reference evidence="6 7" key="1">
    <citation type="submission" date="2018-05" db="EMBL/GenBank/DDBJ databases">
        <title>Rhodohalobacter halophilus gen. nov., sp. nov., a moderately halophilic member of the family Balneolaceae.</title>
        <authorList>
            <person name="Liu Z.-W."/>
        </authorList>
    </citation>
    <scope>NUCLEOTIDE SEQUENCE [LARGE SCALE GENOMIC DNA]</scope>
    <source>
        <strain evidence="6 7">8A47</strain>
    </source>
</reference>
<feature type="transmembrane region" description="Helical" evidence="5">
    <location>
        <begin position="7"/>
        <end position="29"/>
    </location>
</feature>
<protein>
    <recommendedName>
        <fullName evidence="8">DUF697 domain-containing protein</fullName>
    </recommendedName>
</protein>
<keyword evidence="3 5" id="KW-1133">Transmembrane helix</keyword>
<feature type="transmembrane region" description="Helical" evidence="5">
    <location>
        <begin position="41"/>
        <end position="66"/>
    </location>
</feature>
<dbReference type="InterPro" id="IPR021147">
    <property type="entry name" value="DUF697"/>
</dbReference>
<organism evidence="6 7">
    <name type="scientific">Rhodohalobacter mucosus</name>
    <dbReference type="NCBI Taxonomy" id="2079485"/>
    <lineage>
        <taxon>Bacteria</taxon>
        <taxon>Pseudomonadati</taxon>
        <taxon>Balneolota</taxon>
        <taxon>Balneolia</taxon>
        <taxon>Balneolales</taxon>
        <taxon>Balneolaceae</taxon>
        <taxon>Rhodohalobacter</taxon>
    </lineage>
</organism>
<gene>
    <name evidence="6" type="ORF">DDZ15_00255</name>
</gene>
<evidence type="ECO:0000256" key="3">
    <source>
        <dbReference type="ARBA" id="ARBA00022989"/>
    </source>
</evidence>
<comment type="caution">
    <text evidence="6">The sequence shown here is derived from an EMBL/GenBank/DDBJ whole genome shotgun (WGS) entry which is preliminary data.</text>
</comment>
<dbReference type="GO" id="GO:0016020">
    <property type="term" value="C:membrane"/>
    <property type="evidence" value="ECO:0007669"/>
    <property type="project" value="UniProtKB-SubCell"/>
</dbReference>
<evidence type="ECO:0000256" key="2">
    <source>
        <dbReference type="ARBA" id="ARBA00022692"/>
    </source>
</evidence>
<dbReference type="OrthoDB" id="384184at2"/>
<dbReference type="EMBL" id="QGGB01000001">
    <property type="protein sequence ID" value="PWN08104.1"/>
    <property type="molecule type" value="Genomic_DNA"/>
</dbReference>
<evidence type="ECO:0008006" key="8">
    <source>
        <dbReference type="Google" id="ProtNLM"/>
    </source>
</evidence>
<keyword evidence="7" id="KW-1185">Reference proteome</keyword>